<evidence type="ECO:0000313" key="2">
    <source>
        <dbReference type="EMBL" id="CAB3227397.1"/>
    </source>
</evidence>
<protein>
    <submittedName>
        <fullName evidence="2">Voltage-dependent N-type calcium channel subunit alpha-1B-like</fullName>
    </submittedName>
</protein>
<dbReference type="AlphaFoldDB" id="A0A6F9D8Y9"/>
<dbReference type="EMBL" id="LR783533">
    <property type="protein sequence ID" value="CAB3227397.1"/>
    <property type="molecule type" value="mRNA"/>
</dbReference>
<gene>
    <name evidence="2" type="primary">Cacna1b-002</name>
</gene>
<reference evidence="2" key="1">
    <citation type="submission" date="2020-04" db="EMBL/GenBank/DDBJ databases">
        <authorList>
            <person name="Neveu A P."/>
        </authorList>
    </citation>
    <scope>NUCLEOTIDE SEQUENCE</scope>
    <source>
        <tissue evidence="2">Whole embryo</tissue>
    </source>
</reference>
<sequence length="261" mass="29347">MKKSYATNSWYGVIRAVNSAKTSFLGTHEEQNELTRAQEAAIERKAAAKWRRETLGSVASLNKSSSRKKRSSLPNSTTNLLGFGEDKSKYWSYYYNSAFSDKELPGLEFDAQSQDNIEGRAASEQASYLQRSDGTFMDTSFNNLPTGCEAPKYWDTGNEDDTDQANSIYDHFGIKPRHMVVDDLSEASSWNSDLFRRSPNMDDRSRRASPTPRARRGAVIDGHKDMLVAHEKLNVSPTPRARRGAVIDGHKDMLVAHEKLK</sequence>
<accession>A0A6F9D8Y9</accession>
<feature type="compositionally biased region" description="Basic and acidic residues" evidence="1">
    <location>
        <begin position="196"/>
        <end position="206"/>
    </location>
</feature>
<proteinExistence type="evidence at transcript level"/>
<feature type="region of interest" description="Disordered" evidence="1">
    <location>
        <begin position="196"/>
        <end position="217"/>
    </location>
</feature>
<name>A0A6F9D8Y9_9ASCI</name>
<evidence type="ECO:0000256" key="1">
    <source>
        <dbReference type="SAM" id="MobiDB-lite"/>
    </source>
</evidence>
<organism evidence="2">
    <name type="scientific">Phallusia mammillata</name>
    <dbReference type="NCBI Taxonomy" id="59560"/>
    <lineage>
        <taxon>Eukaryota</taxon>
        <taxon>Metazoa</taxon>
        <taxon>Chordata</taxon>
        <taxon>Tunicata</taxon>
        <taxon>Ascidiacea</taxon>
        <taxon>Phlebobranchia</taxon>
        <taxon>Ascidiidae</taxon>
        <taxon>Phallusia</taxon>
    </lineage>
</organism>